<feature type="compositionally biased region" description="Basic residues" evidence="9">
    <location>
        <begin position="17"/>
        <end position="27"/>
    </location>
</feature>
<organism evidence="10 11">
    <name type="scientific">Orbilia brochopaga</name>
    <dbReference type="NCBI Taxonomy" id="3140254"/>
    <lineage>
        <taxon>Eukaryota</taxon>
        <taxon>Fungi</taxon>
        <taxon>Dikarya</taxon>
        <taxon>Ascomycota</taxon>
        <taxon>Pezizomycotina</taxon>
        <taxon>Orbiliomycetes</taxon>
        <taxon>Orbiliales</taxon>
        <taxon>Orbiliaceae</taxon>
        <taxon>Orbilia</taxon>
    </lineage>
</organism>
<evidence type="ECO:0000256" key="9">
    <source>
        <dbReference type="SAM" id="MobiDB-lite"/>
    </source>
</evidence>
<dbReference type="InterPro" id="IPR019310">
    <property type="entry name" value="Efg1"/>
</dbReference>
<feature type="region of interest" description="Disordered" evidence="9">
    <location>
        <begin position="223"/>
        <end position="269"/>
    </location>
</feature>
<evidence type="ECO:0000256" key="3">
    <source>
        <dbReference type="ARBA" id="ARBA00006916"/>
    </source>
</evidence>
<comment type="subcellular location">
    <subcellularLocation>
        <location evidence="2">Nucleus</location>
        <location evidence="2">Nucleolus</location>
    </subcellularLocation>
</comment>
<evidence type="ECO:0000256" key="8">
    <source>
        <dbReference type="ARBA" id="ARBA00023242"/>
    </source>
</evidence>
<reference evidence="10 11" key="1">
    <citation type="submission" date="2019-10" db="EMBL/GenBank/DDBJ databases">
        <authorList>
            <person name="Palmer J.M."/>
        </authorList>
    </citation>
    <scope>NUCLEOTIDE SEQUENCE [LARGE SCALE GENOMIC DNA]</scope>
    <source>
        <strain evidence="10 11">TWF696</strain>
    </source>
</reference>
<dbReference type="GO" id="GO:0005730">
    <property type="term" value="C:nucleolus"/>
    <property type="evidence" value="ECO:0007669"/>
    <property type="project" value="UniProtKB-SubCell"/>
</dbReference>
<feature type="compositionally biased region" description="Low complexity" evidence="9">
    <location>
        <begin position="119"/>
        <end position="131"/>
    </location>
</feature>
<keyword evidence="7" id="KW-0175">Coiled coil</keyword>
<dbReference type="GO" id="GO:0000462">
    <property type="term" value="P:maturation of SSU-rRNA from tricistronic rRNA transcript (SSU-rRNA, 5.8S rRNA, LSU-rRNA)"/>
    <property type="evidence" value="ECO:0007669"/>
    <property type="project" value="TreeGrafter"/>
</dbReference>
<evidence type="ECO:0000256" key="2">
    <source>
        <dbReference type="ARBA" id="ARBA00004604"/>
    </source>
</evidence>
<evidence type="ECO:0000313" key="11">
    <source>
        <dbReference type="Proteomes" id="UP001375240"/>
    </source>
</evidence>
<dbReference type="Proteomes" id="UP001375240">
    <property type="component" value="Unassembled WGS sequence"/>
</dbReference>
<feature type="compositionally biased region" description="Acidic residues" evidence="9">
    <location>
        <begin position="140"/>
        <end position="149"/>
    </location>
</feature>
<proteinExistence type="inferred from homology"/>
<comment type="similarity">
    <text evidence="3">Belongs to the EFG1 family.</text>
</comment>
<comment type="function">
    <text evidence="1">Involved in rRNA processing.</text>
</comment>
<dbReference type="InterPro" id="IPR050786">
    <property type="entry name" value="EFG1_rRNA-proc"/>
</dbReference>
<accession>A0AAV9U1Y6</accession>
<dbReference type="PANTHER" id="PTHR33911:SF1">
    <property type="entry name" value="RRNA-PROCESSING PROTEIN EFG1"/>
    <property type="match status" value="1"/>
</dbReference>
<feature type="compositionally biased region" description="Basic residues" evidence="9">
    <location>
        <begin position="239"/>
        <end position="249"/>
    </location>
</feature>
<dbReference type="AlphaFoldDB" id="A0AAV9U1Y6"/>
<comment type="caution">
    <text evidence="10">The sequence shown here is derived from an EMBL/GenBank/DDBJ whole genome shotgun (WGS) entry which is preliminary data.</text>
</comment>
<protein>
    <recommendedName>
        <fullName evidence="4">rRNA-processing protein EFG1</fullName>
    </recommendedName>
    <alternativeName>
        <fullName evidence="5">rRNA-processing protein efg1</fullName>
    </alternativeName>
</protein>
<keyword evidence="6" id="KW-0698">rRNA processing</keyword>
<dbReference type="EMBL" id="JAVHNQ010000016">
    <property type="protein sequence ID" value="KAK6331118.1"/>
    <property type="molecule type" value="Genomic_DNA"/>
</dbReference>
<feature type="region of interest" description="Disordered" evidence="9">
    <location>
        <begin position="117"/>
        <end position="163"/>
    </location>
</feature>
<name>A0AAV9U1Y6_9PEZI</name>
<evidence type="ECO:0000256" key="7">
    <source>
        <dbReference type="ARBA" id="ARBA00023054"/>
    </source>
</evidence>
<keyword evidence="8" id="KW-0539">Nucleus</keyword>
<evidence type="ECO:0000256" key="6">
    <source>
        <dbReference type="ARBA" id="ARBA00022552"/>
    </source>
</evidence>
<evidence type="ECO:0000313" key="10">
    <source>
        <dbReference type="EMBL" id="KAK6331118.1"/>
    </source>
</evidence>
<dbReference type="PANTHER" id="PTHR33911">
    <property type="entry name" value="RRNA-PROCESSING PROTEIN EFG1"/>
    <property type="match status" value="1"/>
</dbReference>
<evidence type="ECO:0000256" key="1">
    <source>
        <dbReference type="ARBA" id="ARBA00002773"/>
    </source>
</evidence>
<dbReference type="Pfam" id="PF10153">
    <property type="entry name" value="Efg1"/>
    <property type="match status" value="1"/>
</dbReference>
<dbReference type="GO" id="GO:0030688">
    <property type="term" value="C:preribosome, small subunit precursor"/>
    <property type="evidence" value="ECO:0007669"/>
    <property type="project" value="TreeGrafter"/>
</dbReference>
<evidence type="ECO:0000256" key="4">
    <source>
        <dbReference type="ARBA" id="ARBA00018689"/>
    </source>
</evidence>
<keyword evidence="11" id="KW-1185">Reference proteome</keyword>
<gene>
    <name evidence="10" type="primary">EFG1</name>
    <name evidence="10" type="ORF">TWF696_003188</name>
</gene>
<sequence length="269" mass="29568">MSAVHPSRAANIPSTPARKRKKHKHKPAPASTSLTRAQLRKKIRDTTRLLQSSSSKLSATTRIEHERALAAYEHELASQQTSSKQAALAKRYHMVRFFERRKATRALSRLQRQLDALLSGTSTRTPSTATTGKRKRPASDDDDSEEEGSEDGRSGDDAAGEQLSEEALRQRIAEAELDLAYIHHFPPLEKYISLYRSGDSTQTNEKRARIRADIAARLADGTIDSLSLAAPADAVSGKRATKKSASAKRRPAEAEEQDGDGSDGGFFEF</sequence>
<evidence type="ECO:0000256" key="5">
    <source>
        <dbReference type="ARBA" id="ARBA00019827"/>
    </source>
</evidence>
<feature type="region of interest" description="Disordered" evidence="9">
    <location>
        <begin position="1"/>
        <end position="37"/>
    </location>
</feature>